<protein>
    <submittedName>
        <fullName evidence="1">Uncharacterized protein</fullName>
    </submittedName>
</protein>
<reference evidence="1" key="1">
    <citation type="submission" date="2021-01" db="EMBL/GenBank/DDBJ databases">
        <authorList>
            <person name="Corre E."/>
            <person name="Pelletier E."/>
            <person name="Niang G."/>
            <person name="Scheremetjew M."/>
            <person name="Finn R."/>
            <person name="Kale V."/>
            <person name="Holt S."/>
            <person name="Cochrane G."/>
            <person name="Meng A."/>
            <person name="Brown T."/>
            <person name="Cohen L."/>
        </authorList>
    </citation>
    <scope>NUCLEOTIDE SEQUENCE</scope>
    <source>
        <strain evidence="1">NIES-381</strain>
    </source>
</reference>
<evidence type="ECO:0000313" key="1">
    <source>
        <dbReference type="EMBL" id="CAD9019103.1"/>
    </source>
</evidence>
<proteinExistence type="predicted"/>
<organism evidence="1">
    <name type="scientific">Eutreptiella gymnastica</name>
    <dbReference type="NCBI Taxonomy" id="73025"/>
    <lineage>
        <taxon>Eukaryota</taxon>
        <taxon>Discoba</taxon>
        <taxon>Euglenozoa</taxon>
        <taxon>Euglenida</taxon>
        <taxon>Spirocuta</taxon>
        <taxon>Euglenophyceae</taxon>
        <taxon>Eutreptiales</taxon>
        <taxon>Eutreptiaceae</taxon>
        <taxon>Eutreptiella</taxon>
    </lineage>
</organism>
<sequence>MYTFLWFPPSHGYPGGSLPSHSQSLGRVGEWAACGDTTCTKLPQQDAAQFCARYIDSILILLGTIVLSWPLLGANPSFCSCISSDRLLMGAFNSLPLRRPG</sequence>
<dbReference type="EMBL" id="HBGA01081071">
    <property type="protein sequence ID" value="CAD9019103.1"/>
    <property type="molecule type" value="Transcribed_RNA"/>
</dbReference>
<accession>A0A7S1IPL4</accession>
<dbReference type="AlphaFoldDB" id="A0A7S1IPL4"/>
<name>A0A7S1IPL4_9EUGL</name>
<gene>
    <name evidence="1" type="ORF">EGYM00392_LOCUS30217</name>
</gene>